<dbReference type="AlphaFoldDB" id="A0AAD5LB37"/>
<reference evidence="1" key="1">
    <citation type="submission" date="2021-12" db="EMBL/GenBank/DDBJ databases">
        <title>Prjna785345.</title>
        <authorList>
            <person name="Rujirawat T."/>
            <person name="Krajaejun T."/>
        </authorList>
    </citation>
    <scope>NUCLEOTIDE SEQUENCE</scope>
    <source>
        <strain evidence="1">Pi057C3</strain>
    </source>
</reference>
<dbReference type="PANTHER" id="PTHR36052:SF1">
    <property type="entry name" value="EXCITATORY AMINO ACID TRANSPORTER"/>
    <property type="match status" value="1"/>
</dbReference>
<accession>A0AAD5LB37</accession>
<evidence type="ECO:0000313" key="2">
    <source>
        <dbReference type="Proteomes" id="UP001209570"/>
    </source>
</evidence>
<evidence type="ECO:0000313" key="1">
    <source>
        <dbReference type="EMBL" id="KAJ0394996.1"/>
    </source>
</evidence>
<protein>
    <submittedName>
        <fullName evidence="1">Uncharacterized protein</fullName>
    </submittedName>
</protein>
<sequence length="78" mass="8888">MGLTGIAIGSVLGLTTKLTSNVLQKVPYMRHPWEHLAFIGVGAYVGSFMEKKYHEDLKEVEALRLYLERRPDVTRKDL</sequence>
<gene>
    <name evidence="1" type="ORF">P43SY_002149</name>
</gene>
<name>A0AAD5LB37_PYTIN</name>
<dbReference type="EMBL" id="JAKCXM010000369">
    <property type="protein sequence ID" value="KAJ0394996.1"/>
    <property type="molecule type" value="Genomic_DNA"/>
</dbReference>
<comment type="caution">
    <text evidence="1">The sequence shown here is derived from an EMBL/GenBank/DDBJ whole genome shotgun (WGS) entry which is preliminary data.</text>
</comment>
<dbReference type="PANTHER" id="PTHR36052">
    <property type="entry name" value="EXCITATORY AMINO ACID TRANSPORTER"/>
    <property type="match status" value="1"/>
</dbReference>
<proteinExistence type="predicted"/>
<organism evidence="1 2">
    <name type="scientific">Pythium insidiosum</name>
    <name type="common">Pythiosis disease agent</name>
    <dbReference type="NCBI Taxonomy" id="114742"/>
    <lineage>
        <taxon>Eukaryota</taxon>
        <taxon>Sar</taxon>
        <taxon>Stramenopiles</taxon>
        <taxon>Oomycota</taxon>
        <taxon>Peronosporomycetes</taxon>
        <taxon>Pythiales</taxon>
        <taxon>Pythiaceae</taxon>
        <taxon>Pythium</taxon>
    </lineage>
</organism>
<keyword evidence="2" id="KW-1185">Reference proteome</keyword>
<dbReference type="Proteomes" id="UP001209570">
    <property type="component" value="Unassembled WGS sequence"/>
</dbReference>